<feature type="domain" description="Protein export membrane protein SecD/SecF C-terminal" evidence="10">
    <location>
        <begin position="218"/>
        <end position="389"/>
    </location>
</feature>
<proteinExistence type="inferred from homology"/>
<dbReference type="EMBL" id="PXYT01000032">
    <property type="protein sequence ID" value="PSR26792.1"/>
    <property type="molecule type" value="Genomic_DNA"/>
</dbReference>
<dbReference type="InterPro" id="IPR055344">
    <property type="entry name" value="SecD_SecF_C_bact"/>
</dbReference>
<evidence type="ECO:0000256" key="8">
    <source>
        <dbReference type="ARBA" id="ARBA00023136"/>
    </source>
</evidence>
<comment type="similarity">
    <text evidence="9">Belongs to the SecD/SecF family. SecD subfamily.</text>
</comment>
<dbReference type="InterPro" id="IPR001036">
    <property type="entry name" value="Acrflvin-R"/>
</dbReference>
<evidence type="ECO:0000259" key="12">
    <source>
        <dbReference type="Pfam" id="PF22599"/>
    </source>
</evidence>
<keyword evidence="3 9" id="KW-1003">Cell membrane</keyword>
<feature type="transmembrane region" description="Helical" evidence="9">
    <location>
        <begin position="362"/>
        <end position="390"/>
    </location>
</feature>
<evidence type="ECO:0000256" key="6">
    <source>
        <dbReference type="ARBA" id="ARBA00022989"/>
    </source>
</evidence>
<evidence type="ECO:0000256" key="3">
    <source>
        <dbReference type="ARBA" id="ARBA00022475"/>
    </source>
</evidence>
<dbReference type="GO" id="GO:0043952">
    <property type="term" value="P:protein transport by the Sec complex"/>
    <property type="evidence" value="ECO:0007669"/>
    <property type="project" value="UniProtKB-UniRule"/>
</dbReference>
<dbReference type="PRINTS" id="PR00702">
    <property type="entry name" value="ACRIFLAVINRP"/>
</dbReference>
<evidence type="ECO:0000256" key="9">
    <source>
        <dbReference type="HAMAP-Rule" id="MF_01463"/>
    </source>
</evidence>
<keyword evidence="5 9" id="KW-0653">Protein transport</keyword>
<keyword evidence="8 9" id="KW-0472">Membrane</keyword>
<dbReference type="InterPro" id="IPR005791">
    <property type="entry name" value="SecD"/>
</dbReference>
<evidence type="ECO:0000256" key="4">
    <source>
        <dbReference type="ARBA" id="ARBA00022692"/>
    </source>
</evidence>
<dbReference type="InterPro" id="IPR054384">
    <property type="entry name" value="SecDF_P1_head"/>
</dbReference>
<evidence type="ECO:0000313" key="13">
    <source>
        <dbReference type="EMBL" id="PSR26792.1"/>
    </source>
</evidence>
<sequence>MRQKSMAKFFALVAVIIAALYYFLQVNPIAHHLRYGLDLKGGVTATYQAQPSPGQPVNKETMARAMSILGFRVNALGVSEPVIEQVGSNQITVDLPGVKNPEQALKFLGQTAILQIKSPSGHVLLSGGDLSSAKAGIAGGQYVVNLTFNAKGTTIFAAATKKYLGKPLPIYLNGKLVEAPVVRSVIPDGKAQLTGNFSSLKSAQKTALLLQSGALPVNLKVLDVRTVSATLGAASVVASKVAAVIAIALIGVIMVFWYRLAGFVADMALVIYLLLVVGALWAIHAVITVPGIAGLILSVGMAVDANVIIFSRIREEIINGKTPRASVAAGFRHAIRAILDSHVTTFVSSLILFFLGTGEVKGFALTLMIGTGVSLLTAVSVTGVVIRWVADAGWAKVRQIFVG</sequence>
<comment type="subunit">
    <text evidence="9">Forms a complex with SecF. Part of the essential Sec protein translocation apparatus which comprises SecA, SecYEG and auxiliary proteins SecDF. Other proteins may also be involved.</text>
</comment>
<dbReference type="Gene3D" id="3.30.70.3220">
    <property type="match status" value="1"/>
</dbReference>
<evidence type="ECO:0000259" key="10">
    <source>
        <dbReference type="Pfam" id="PF02355"/>
    </source>
</evidence>
<keyword evidence="7 9" id="KW-0811">Translocation</keyword>
<dbReference type="InterPro" id="IPR048634">
    <property type="entry name" value="SecD_SecF_C"/>
</dbReference>
<dbReference type="InterPro" id="IPR048631">
    <property type="entry name" value="SecD_1st"/>
</dbReference>
<feature type="transmembrane region" description="Helical" evidence="9">
    <location>
        <begin position="334"/>
        <end position="356"/>
    </location>
</feature>
<dbReference type="SUPFAM" id="SSF82866">
    <property type="entry name" value="Multidrug efflux transporter AcrB transmembrane domain"/>
    <property type="match status" value="1"/>
</dbReference>
<feature type="transmembrane region" description="Helical" evidence="9">
    <location>
        <begin position="293"/>
        <end position="313"/>
    </location>
</feature>
<dbReference type="GO" id="GO:0006605">
    <property type="term" value="P:protein targeting"/>
    <property type="evidence" value="ECO:0007669"/>
    <property type="project" value="UniProtKB-UniRule"/>
</dbReference>
<evidence type="ECO:0000259" key="11">
    <source>
        <dbReference type="Pfam" id="PF21760"/>
    </source>
</evidence>
<gene>
    <name evidence="9 13" type="primary">secD</name>
    <name evidence="13" type="ORF">C7B43_12905</name>
</gene>
<feature type="transmembrane region" description="Helical" evidence="9">
    <location>
        <begin position="7"/>
        <end position="24"/>
    </location>
</feature>
<dbReference type="Pfam" id="PF22599">
    <property type="entry name" value="SecDF_P1_head"/>
    <property type="match status" value="1"/>
</dbReference>
<dbReference type="HAMAP" id="MF_01463_B">
    <property type="entry name" value="SecD_B"/>
    <property type="match status" value="1"/>
</dbReference>
<comment type="subcellular location">
    <subcellularLocation>
        <location evidence="1 9">Cell membrane</location>
        <topology evidence="1 9">Multi-pass membrane protein</topology>
    </subcellularLocation>
</comment>
<reference evidence="13 14" key="1">
    <citation type="journal article" date="2014" name="BMC Genomics">
        <title>Comparison of environmental and isolate Sulfobacillus genomes reveals diverse carbon, sulfur, nitrogen, and hydrogen metabolisms.</title>
        <authorList>
            <person name="Justice N.B."/>
            <person name="Norman A."/>
            <person name="Brown C.T."/>
            <person name="Singh A."/>
            <person name="Thomas B.C."/>
            <person name="Banfield J.F."/>
        </authorList>
    </citation>
    <scope>NUCLEOTIDE SEQUENCE [LARGE SCALE GENOMIC DNA]</scope>
    <source>
        <strain evidence="13">AMDSBA1</strain>
    </source>
</reference>
<keyword evidence="4 9" id="KW-0812">Transmembrane</keyword>
<feature type="transmembrane region" description="Helical" evidence="9">
    <location>
        <begin position="241"/>
        <end position="260"/>
    </location>
</feature>
<comment type="caution">
    <text evidence="13">The sequence shown here is derived from an EMBL/GenBank/DDBJ whole genome shotgun (WGS) entry which is preliminary data.</text>
</comment>
<feature type="domain" description="Protein translocase subunit SecDF P1" evidence="11">
    <location>
        <begin position="62"/>
        <end position="118"/>
    </location>
</feature>
<name>A0A2T2WX39_9FIRM</name>
<evidence type="ECO:0000256" key="1">
    <source>
        <dbReference type="ARBA" id="ARBA00004651"/>
    </source>
</evidence>
<dbReference type="NCBIfam" id="TIGR00916">
    <property type="entry name" value="2A0604s01"/>
    <property type="match status" value="1"/>
</dbReference>
<protein>
    <recommendedName>
        <fullName evidence="9">Protein translocase subunit SecD</fullName>
    </recommendedName>
</protein>
<feature type="transmembrane region" description="Helical" evidence="9">
    <location>
        <begin position="267"/>
        <end position="287"/>
    </location>
</feature>
<dbReference type="Proteomes" id="UP000242699">
    <property type="component" value="Unassembled WGS sequence"/>
</dbReference>
<dbReference type="InterPro" id="IPR022813">
    <property type="entry name" value="SecD/SecF_arch_bac"/>
</dbReference>
<dbReference type="Pfam" id="PF02355">
    <property type="entry name" value="SecD_SecF_C"/>
    <property type="match status" value="1"/>
</dbReference>
<organism evidence="13 14">
    <name type="scientific">Sulfobacillus benefaciens</name>
    <dbReference type="NCBI Taxonomy" id="453960"/>
    <lineage>
        <taxon>Bacteria</taxon>
        <taxon>Bacillati</taxon>
        <taxon>Bacillota</taxon>
        <taxon>Clostridia</taxon>
        <taxon>Eubacteriales</taxon>
        <taxon>Clostridiales Family XVII. Incertae Sedis</taxon>
        <taxon>Sulfobacillus</taxon>
    </lineage>
</organism>
<dbReference type="AlphaFoldDB" id="A0A2T2WX39"/>
<evidence type="ECO:0000313" key="14">
    <source>
        <dbReference type="Proteomes" id="UP000242699"/>
    </source>
</evidence>
<dbReference type="NCBIfam" id="TIGR01129">
    <property type="entry name" value="secD"/>
    <property type="match status" value="1"/>
</dbReference>
<dbReference type="GO" id="GO:0015450">
    <property type="term" value="F:protein-transporting ATPase activity"/>
    <property type="evidence" value="ECO:0007669"/>
    <property type="project" value="InterPro"/>
</dbReference>
<accession>A0A2T2WX39</accession>
<evidence type="ECO:0000256" key="2">
    <source>
        <dbReference type="ARBA" id="ARBA00022448"/>
    </source>
</evidence>
<evidence type="ECO:0000256" key="5">
    <source>
        <dbReference type="ARBA" id="ARBA00022927"/>
    </source>
</evidence>
<dbReference type="GO" id="GO:0065002">
    <property type="term" value="P:intracellular protein transmembrane transport"/>
    <property type="evidence" value="ECO:0007669"/>
    <property type="project" value="UniProtKB-UniRule"/>
</dbReference>
<dbReference type="Gene3D" id="1.20.1640.10">
    <property type="entry name" value="Multidrug efflux transporter AcrB transmembrane domain"/>
    <property type="match status" value="1"/>
</dbReference>
<dbReference type="Pfam" id="PF21760">
    <property type="entry name" value="SecD_1st"/>
    <property type="match status" value="1"/>
</dbReference>
<dbReference type="PANTHER" id="PTHR30081">
    <property type="entry name" value="PROTEIN-EXPORT MEMBRANE PROTEIN SEC"/>
    <property type="match status" value="1"/>
</dbReference>
<evidence type="ECO:0000256" key="7">
    <source>
        <dbReference type="ARBA" id="ARBA00023010"/>
    </source>
</evidence>
<keyword evidence="2 9" id="KW-0813">Transport</keyword>
<comment type="function">
    <text evidence="9">Part of the Sec protein translocase complex. Interacts with the SecYEG preprotein conducting channel. SecDF uses the proton motive force (PMF) to complete protein translocation after the ATP-dependent function of SecA.</text>
</comment>
<feature type="domain" description="SecDF P1 head subdomain" evidence="12">
    <location>
        <begin position="122"/>
        <end position="217"/>
    </location>
</feature>
<keyword evidence="6 9" id="KW-1133">Transmembrane helix</keyword>
<dbReference type="PANTHER" id="PTHR30081:SF1">
    <property type="entry name" value="PROTEIN TRANSLOCASE SUBUNIT SECD"/>
    <property type="match status" value="1"/>
</dbReference>
<dbReference type="GO" id="GO:0005886">
    <property type="term" value="C:plasma membrane"/>
    <property type="evidence" value="ECO:0007669"/>
    <property type="project" value="UniProtKB-SubCell"/>
</dbReference>